<name>A0ABW1KTK9_9PROT</name>
<dbReference type="SUPFAM" id="SSF53807">
    <property type="entry name" value="Helical backbone' metal receptor"/>
    <property type="match status" value="1"/>
</dbReference>
<evidence type="ECO:0000313" key="3">
    <source>
        <dbReference type="Proteomes" id="UP001596116"/>
    </source>
</evidence>
<feature type="domain" description="Fe/B12 periplasmic-binding" evidence="1">
    <location>
        <begin position="15"/>
        <end position="264"/>
    </location>
</feature>
<organism evidence="2 3">
    <name type="scientific">Hyphococcus aureus</name>
    <dbReference type="NCBI Taxonomy" id="2666033"/>
    <lineage>
        <taxon>Bacteria</taxon>
        <taxon>Pseudomonadati</taxon>
        <taxon>Pseudomonadota</taxon>
        <taxon>Alphaproteobacteria</taxon>
        <taxon>Parvularculales</taxon>
        <taxon>Parvularculaceae</taxon>
        <taxon>Hyphococcus</taxon>
    </lineage>
</organism>
<accession>A0ABW1KTK9</accession>
<dbReference type="Proteomes" id="UP001596116">
    <property type="component" value="Unassembled WGS sequence"/>
</dbReference>
<dbReference type="PANTHER" id="PTHR30535">
    <property type="entry name" value="VITAMIN B12-BINDING PROTEIN"/>
    <property type="match status" value="1"/>
</dbReference>
<protein>
    <submittedName>
        <fullName evidence="2">ABC transporter substrate-binding protein</fullName>
    </submittedName>
</protein>
<proteinExistence type="predicted"/>
<dbReference type="Gene3D" id="3.40.50.1980">
    <property type="entry name" value="Nitrogenase molybdenum iron protein domain"/>
    <property type="match status" value="2"/>
</dbReference>
<reference evidence="2 3" key="1">
    <citation type="submission" date="2024-09" db="EMBL/GenBank/DDBJ databases">
        <authorList>
            <person name="Zhang Z.-H."/>
        </authorList>
    </citation>
    <scope>NUCLEOTIDE SEQUENCE [LARGE SCALE GENOMIC DNA]</scope>
    <source>
        <strain evidence="2 3">HHTR114</strain>
    </source>
</reference>
<dbReference type="PANTHER" id="PTHR30535:SF34">
    <property type="entry name" value="MOLYBDATE-BINDING PROTEIN MOLA"/>
    <property type="match status" value="1"/>
</dbReference>
<dbReference type="Pfam" id="PF01497">
    <property type="entry name" value="Peripla_BP_2"/>
    <property type="match status" value="1"/>
</dbReference>
<dbReference type="InterPro" id="IPR050902">
    <property type="entry name" value="ABC_Transporter_SBP"/>
</dbReference>
<dbReference type="InterPro" id="IPR002491">
    <property type="entry name" value="ABC_transptr_periplasmic_BD"/>
</dbReference>
<dbReference type="EMBL" id="JBHPON010000001">
    <property type="protein sequence ID" value="MFC6035294.1"/>
    <property type="molecule type" value="Genomic_DNA"/>
</dbReference>
<comment type="caution">
    <text evidence="2">The sequence shown here is derived from an EMBL/GenBank/DDBJ whole genome shotgun (WGS) entry which is preliminary data.</text>
</comment>
<sequence length="264" mass="28416">MLLFLSPLAAIAKPRAVSLDYCSDQYLLKLADPSQITAVSRGADKDYSYMREEAAPYKKIRPSLEEAAPLEPDIILRQWGGGVEAERNFSRFGAIVVSLSYPEDFDGVKENIRIAAGALDQPEKGAALIAEMERRLDALKPPETHAKTKALYVTPGGVTAGAHTMINAMMNAAGVINIAAQAGQSYWPALPAEAVLLDPPELMITGFFNAADERINHWSAARHPALRKLFQKTPTVSLGSDIISCAAWFSVDAAEAIAEGAAHP</sequence>
<keyword evidence="3" id="KW-1185">Reference proteome</keyword>
<evidence type="ECO:0000313" key="2">
    <source>
        <dbReference type="EMBL" id="MFC6035294.1"/>
    </source>
</evidence>
<gene>
    <name evidence="2" type="ORF">ACFMB1_07040</name>
</gene>
<evidence type="ECO:0000259" key="1">
    <source>
        <dbReference type="PROSITE" id="PS50983"/>
    </source>
</evidence>
<dbReference type="RefSeq" id="WP_379879381.1">
    <property type="nucleotide sequence ID" value="NZ_JBHPON010000001.1"/>
</dbReference>
<dbReference type="PROSITE" id="PS50983">
    <property type="entry name" value="FE_B12_PBP"/>
    <property type="match status" value="1"/>
</dbReference>